<feature type="non-terminal residue" evidence="2">
    <location>
        <position position="86"/>
    </location>
</feature>
<feature type="domain" description="Bacillithiol biosynthesis BshC N-terminal Rossmann-like" evidence="1">
    <location>
        <begin position="4"/>
        <end position="86"/>
    </location>
</feature>
<name>A0A382TP01_9ZZZZ</name>
<dbReference type="AlphaFoldDB" id="A0A382TP01"/>
<sequence>VGRFYGPHFRTLEAFSLKAAEIDHSFDRAARERAAEALIVPAAGDRGRLDRFVNEGGYVVTTGQQAALFGGPLFSLYKALTAARLA</sequence>
<reference evidence="2" key="1">
    <citation type="submission" date="2018-05" db="EMBL/GenBank/DDBJ databases">
        <authorList>
            <person name="Lanie J.A."/>
            <person name="Ng W.-L."/>
            <person name="Kazmierczak K.M."/>
            <person name="Andrzejewski T.M."/>
            <person name="Davidsen T.M."/>
            <person name="Wayne K.J."/>
            <person name="Tettelin H."/>
            <person name="Glass J.I."/>
            <person name="Rusch D."/>
            <person name="Podicherti R."/>
            <person name="Tsui H.-C.T."/>
            <person name="Winkler M.E."/>
        </authorList>
    </citation>
    <scope>NUCLEOTIDE SEQUENCE</scope>
</reference>
<evidence type="ECO:0000259" key="1">
    <source>
        <dbReference type="Pfam" id="PF10079"/>
    </source>
</evidence>
<evidence type="ECO:0000313" key="2">
    <source>
        <dbReference type="EMBL" id="SVD23257.1"/>
    </source>
</evidence>
<protein>
    <recommendedName>
        <fullName evidence="1">Bacillithiol biosynthesis BshC N-terminal Rossmann-like domain-containing protein</fullName>
    </recommendedName>
</protein>
<organism evidence="2">
    <name type="scientific">marine metagenome</name>
    <dbReference type="NCBI Taxonomy" id="408172"/>
    <lineage>
        <taxon>unclassified sequences</taxon>
        <taxon>metagenomes</taxon>
        <taxon>ecological metagenomes</taxon>
    </lineage>
</organism>
<accession>A0A382TP01</accession>
<feature type="non-terminal residue" evidence="2">
    <location>
        <position position="1"/>
    </location>
</feature>
<dbReference type="EMBL" id="UINC01137734">
    <property type="protein sequence ID" value="SVD23257.1"/>
    <property type="molecule type" value="Genomic_DNA"/>
</dbReference>
<dbReference type="Pfam" id="PF10079">
    <property type="entry name" value="Rossmann-like_BshC"/>
    <property type="match status" value="1"/>
</dbReference>
<proteinExistence type="predicted"/>
<gene>
    <name evidence="2" type="ORF">METZ01_LOCUS376111</name>
</gene>
<dbReference type="InterPro" id="IPR055398">
    <property type="entry name" value="Rossmann-like_BshC"/>
</dbReference>